<organism evidence="1 2">
    <name type="scientific">Kribbella albertanoniae</name>
    <dbReference type="NCBI Taxonomy" id="1266829"/>
    <lineage>
        <taxon>Bacteria</taxon>
        <taxon>Bacillati</taxon>
        <taxon>Actinomycetota</taxon>
        <taxon>Actinomycetes</taxon>
        <taxon>Propionibacteriales</taxon>
        <taxon>Kribbellaceae</taxon>
        <taxon>Kribbella</taxon>
    </lineage>
</organism>
<dbReference type="EMBL" id="SMKA01000009">
    <property type="protein sequence ID" value="TDC34163.1"/>
    <property type="molecule type" value="Genomic_DNA"/>
</dbReference>
<dbReference type="AlphaFoldDB" id="A0A4R4QG27"/>
<evidence type="ECO:0008006" key="3">
    <source>
        <dbReference type="Google" id="ProtNLM"/>
    </source>
</evidence>
<name>A0A4R4QG27_9ACTN</name>
<evidence type="ECO:0000313" key="1">
    <source>
        <dbReference type="EMBL" id="TDC34163.1"/>
    </source>
</evidence>
<dbReference type="Proteomes" id="UP000295075">
    <property type="component" value="Unassembled WGS sequence"/>
</dbReference>
<accession>A0A4R4QG27</accession>
<proteinExistence type="predicted"/>
<gene>
    <name evidence="1" type="ORF">E1261_04380</name>
</gene>
<keyword evidence="2" id="KW-1185">Reference proteome</keyword>
<sequence>MNHVLDLGARKFWRLVGKPVDLAVEHSWLRAPMSRSSAVGDGWLSVEARHHGGTVDEDAAATGSSAGRAPGLLPAMTILDGPGFDASRLDPRICDFYEHTAAWHMEVWSGWSPLFWPAGELIARLFGRRVEQLSLPMRPLDVAYGMDSRVRVIRDRDGEQVGAAWLRTLRLSGRYVFSGCYSARRLPGAAQPSVHVAFPLESGNVQVFLRPVISEGGGLVLESPPGRFGQNGAYVVVHDNGRDFAARVPLHETFRLYCDPYGVLRTDHELRIRRTWMMRLHYKMEPAR</sequence>
<dbReference type="RefSeq" id="WP_132402208.1">
    <property type="nucleotide sequence ID" value="NZ_SMKA01000009.1"/>
</dbReference>
<comment type="caution">
    <text evidence="1">The sequence shown here is derived from an EMBL/GenBank/DDBJ whole genome shotgun (WGS) entry which is preliminary data.</text>
</comment>
<dbReference type="OrthoDB" id="3678706at2"/>
<evidence type="ECO:0000313" key="2">
    <source>
        <dbReference type="Proteomes" id="UP000295075"/>
    </source>
</evidence>
<reference evidence="1 2" key="1">
    <citation type="submission" date="2019-03" db="EMBL/GenBank/DDBJ databases">
        <title>Draft genome sequences of novel Actinobacteria.</title>
        <authorList>
            <person name="Sahin N."/>
            <person name="Ay H."/>
            <person name="Saygin H."/>
        </authorList>
    </citation>
    <scope>NUCLEOTIDE SEQUENCE [LARGE SCALE GENOMIC DNA]</scope>
    <source>
        <strain evidence="1 2">JCM 30547</strain>
    </source>
</reference>
<protein>
    <recommendedName>
        <fullName evidence="3">DUF4166 domain-containing protein</fullName>
    </recommendedName>
</protein>